<accession>T1DVH9</accession>
<comment type="caution">
    <text evidence="1">The sequence shown here is derived from an EMBL/GenBank/DDBJ whole genome shotgun (WGS) entry which is preliminary data.</text>
</comment>
<organism evidence="1 2">
    <name type="scientific">Helicobacter fennelliae MRY12-0050</name>
    <dbReference type="NCBI Taxonomy" id="1325130"/>
    <lineage>
        <taxon>Bacteria</taxon>
        <taxon>Pseudomonadati</taxon>
        <taxon>Campylobacterota</taxon>
        <taxon>Epsilonproteobacteria</taxon>
        <taxon>Campylobacterales</taxon>
        <taxon>Helicobacteraceae</taxon>
        <taxon>Helicobacter</taxon>
    </lineage>
</organism>
<evidence type="ECO:0000313" key="1">
    <source>
        <dbReference type="EMBL" id="GAD18562.1"/>
    </source>
</evidence>
<protein>
    <submittedName>
        <fullName evidence="1">Uncharacterized protein</fullName>
    </submittedName>
</protein>
<name>T1DVH9_9HELI</name>
<evidence type="ECO:0000313" key="2">
    <source>
        <dbReference type="Proteomes" id="UP000018143"/>
    </source>
</evidence>
<dbReference type="STRING" id="1325130.HFN_1974"/>
<dbReference type="Proteomes" id="UP000018143">
    <property type="component" value="Unassembled WGS sequence"/>
</dbReference>
<dbReference type="AlphaFoldDB" id="T1DVH9"/>
<gene>
    <name evidence="1" type="ORF">HFN_1974</name>
</gene>
<dbReference type="EMBL" id="BASD01000006">
    <property type="protein sequence ID" value="GAD18562.1"/>
    <property type="molecule type" value="Genomic_DNA"/>
</dbReference>
<keyword evidence="2" id="KW-1185">Reference proteome</keyword>
<proteinExistence type="predicted"/>
<reference evidence="1 2" key="1">
    <citation type="journal article" date="2013" name="Genome Announc.">
        <title>Draft Genome Sequence of Helicobacter fennelliae Strain MRY12-0050, Isolated from a Bacteremia Patient.</title>
        <authorList>
            <person name="Rimbara E."/>
            <person name="Matsui M."/>
            <person name="Mori S."/>
            <person name="Suzuki S."/>
            <person name="Suzuki M."/>
            <person name="Kim H."/>
            <person name="Sekizuka T."/>
            <person name="Kuroda M."/>
            <person name="Shibayama K."/>
        </authorList>
    </citation>
    <scope>NUCLEOTIDE SEQUENCE [LARGE SCALE GENOMIC DNA]</scope>
    <source>
        <strain evidence="1 2">MRY12-0050</strain>
    </source>
</reference>
<sequence length="107" mass="12367">MLDELGKREFTSMQASGGMIFLIAAIESAKVESVQFLLENKLTYKDNVAQYEEFVIDEVYYNKNYVKKAPLQFAHQKLNEAKSSNDSNTVRNYEKIIEILEKYKSGQ</sequence>